<proteinExistence type="predicted"/>
<protein>
    <submittedName>
        <fullName evidence="1">Uncharacterized protein</fullName>
    </submittedName>
</protein>
<reference evidence="1" key="1">
    <citation type="submission" date="2023-07" db="EMBL/GenBank/DDBJ databases">
        <authorList>
            <consortium name="AG Swart"/>
            <person name="Singh M."/>
            <person name="Singh A."/>
            <person name="Seah K."/>
            <person name="Emmerich C."/>
        </authorList>
    </citation>
    <scope>NUCLEOTIDE SEQUENCE</scope>
    <source>
        <strain evidence="1">DP1</strain>
    </source>
</reference>
<dbReference type="EMBL" id="CAMPGE010023648">
    <property type="protein sequence ID" value="CAI2381565.1"/>
    <property type="molecule type" value="Genomic_DNA"/>
</dbReference>
<name>A0AAD1Y0Q8_EUPCR</name>
<organism evidence="1 2">
    <name type="scientific">Euplotes crassus</name>
    <dbReference type="NCBI Taxonomy" id="5936"/>
    <lineage>
        <taxon>Eukaryota</taxon>
        <taxon>Sar</taxon>
        <taxon>Alveolata</taxon>
        <taxon>Ciliophora</taxon>
        <taxon>Intramacronucleata</taxon>
        <taxon>Spirotrichea</taxon>
        <taxon>Hypotrichia</taxon>
        <taxon>Euplotida</taxon>
        <taxon>Euplotidae</taxon>
        <taxon>Moneuplotes</taxon>
    </lineage>
</organism>
<evidence type="ECO:0000313" key="1">
    <source>
        <dbReference type="EMBL" id="CAI2381565.1"/>
    </source>
</evidence>
<keyword evidence="2" id="KW-1185">Reference proteome</keyword>
<comment type="caution">
    <text evidence="1">The sequence shown here is derived from an EMBL/GenBank/DDBJ whole genome shotgun (WGS) entry which is preliminary data.</text>
</comment>
<gene>
    <name evidence="1" type="ORF">ECRASSUSDP1_LOCUS23021</name>
</gene>
<sequence>MVFLSYFRNYRANRTLQKVFKDFRSYYLHTQMKKIHKSLYYGYRNKDLVLLRTTCDFSVYQKLYEMILFNRENPFSNKFHHGKLTKINVFDAKDLPGYNVNSKSSKFRETRFGEVQYQARSTGAHNTTLLFTFQRAFNKDYSFRDWKITKIQSRENNSSVI</sequence>
<accession>A0AAD1Y0Q8</accession>
<dbReference type="Proteomes" id="UP001295684">
    <property type="component" value="Unassembled WGS sequence"/>
</dbReference>
<dbReference type="AlphaFoldDB" id="A0AAD1Y0Q8"/>
<evidence type="ECO:0000313" key="2">
    <source>
        <dbReference type="Proteomes" id="UP001295684"/>
    </source>
</evidence>